<dbReference type="PANTHER" id="PTHR47798">
    <property type="entry name" value="OS04G0555800 PROTEIN"/>
    <property type="match status" value="1"/>
</dbReference>
<dbReference type="EMBL" id="BJWL01000002">
    <property type="protein sequence ID" value="GFY81917.1"/>
    <property type="molecule type" value="Genomic_DNA"/>
</dbReference>
<proteinExistence type="predicted"/>
<dbReference type="OrthoDB" id="3863715at2759"/>
<dbReference type="PANTHER" id="PTHR47798:SF2">
    <property type="entry name" value="CCHC-TYPE DOMAIN-CONTAINING PROTEIN"/>
    <property type="match status" value="1"/>
</dbReference>
<dbReference type="Proteomes" id="UP000585474">
    <property type="component" value="Unassembled WGS sequence"/>
</dbReference>
<dbReference type="Gene3D" id="4.10.60.10">
    <property type="entry name" value="Zinc finger, CCHC-type"/>
    <property type="match status" value="1"/>
</dbReference>
<evidence type="ECO:0000256" key="3">
    <source>
        <dbReference type="ARBA" id="ARBA00022771"/>
    </source>
</evidence>
<evidence type="ECO:0000256" key="1">
    <source>
        <dbReference type="ARBA" id="ARBA00022723"/>
    </source>
</evidence>
<keyword evidence="2" id="KW-0677">Repeat</keyword>
<keyword evidence="9" id="KW-1185">Reference proteome</keyword>
<evidence type="ECO:0000259" key="7">
    <source>
        <dbReference type="PROSITE" id="PS50158"/>
    </source>
</evidence>
<feature type="domain" description="CCHC-type" evidence="7">
    <location>
        <begin position="57"/>
        <end position="72"/>
    </location>
</feature>
<dbReference type="GO" id="GO:0008270">
    <property type="term" value="F:zinc ion binding"/>
    <property type="evidence" value="ECO:0007669"/>
    <property type="project" value="UniProtKB-KW"/>
</dbReference>
<feature type="region of interest" description="Disordered" evidence="6">
    <location>
        <begin position="141"/>
        <end position="181"/>
    </location>
</feature>
<dbReference type="SMART" id="SM00343">
    <property type="entry name" value="ZnF_C2HC"/>
    <property type="match status" value="2"/>
</dbReference>
<keyword evidence="3 5" id="KW-0863">Zinc-finger</keyword>
<evidence type="ECO:0000313" key="8">
    <source>
        <dbReference type="EMBL" id="GFY81917.1"/>
    </source>
</evidence>
<protein>
    <recommendedName>
        <fullName evidence="7">CCHC-type domain-containing protein</fullName>
    </recommendedName>
</protein>
<evidence type="ECO:0000256" key="4">
    <source>
        <dbReference type="ARBA" id="ARBA00022833"/>
    </source>
</evidence>
<organism evidence="8 9">
    <name type="scientific">Actinidia rufa</name>
    <dbReference type="NCBI Taxonomy" id="165716"/>
    <lineage>
        <taxon>Eukaryota</taxon>
        <taxon>Viridiplantae</taxon>
        <taxon>Streptophyta</taxon>
        <taxon>Embryophyta</taxon>
        <taxon>Tracheophyta</taxon>
        <taxon>Spermatophyta</taxon>
        <taxon>Magnoliopsida</taxon>
        <taxon>eudicotyledons</taxon>
        <taxon>Gunneridae</taxon>
        <taxon>Pentapetalae</taxon>
        <taxon>asterids</taxon>
        <taxon>Ericales</taxon>
        <taxon>Actinidiaceae</taxon>
        <taxon>Actinidia</taxon>
    </lineage>
</organism>
<sequence length="181" mass="19549">MAWEGQASVDPDIEWVIKSRRATTQHVALWAMVITDNHCCAAWNSIAEVGGTKFANCFICNESGHLSKNCPRNTHGIYPKGGSCKICGGVTHLARDCPHKGNRGSNAANGIGRTSTQHEETRRGQVTKFVSGDDLDDDFLAEDTYSKSKSSESKSGPTSDFKESSIKGKTKQGPKVVNFVG</sequence>
<dbReference type="InterPro" id="IPR001878">
    <property type="entry name" value="Znf_CCHC"/>
</dbReference>
<comment type="caution">
    <text evidence="8">The sequence shown here is derived from an EMBL/GenBank/DDBJ whole genome shotgun (WGS) entry which is preliminary data.</text>
</comment>
<accession>A0A7J0E8A7</accession>
<dbReference type="AlphaFoldDB" id="A0A7J0E8A7"/>
<evidence type="ECO:0000256" key="6">
    <source>
        <dbReference type="SAM" id="MobiDB-lite"/>
    </source>
</evidence>
<reference evidence="8 9" key="1">
    <citation type="submission" date="2019-07" db="EMBL/GenBank/DDBJ databases">
        <title>De Novo Assembly of kiwifruit Actinidia rufa.</title>
        <authorList>
            <person name="Sugita-Konishi S."/>
            <person name="Sato K."/>
            <person name="Mori E."/>
            <person name="Abe Y."/>
            <person name="Kisaki G."/>
            <person name="Hamano K."/>
            <person name="Suezawa K."/>
            <person name="Otani M."/>
            <person name="Fukuda T."/>
            <person name="Manabe T."/>
            <person name="Gomi K."/>
            <person name="Tabuchi M."/>
            <person name="Akimitsu K."/>
            <person name="Kataoka I."/>
        </authorList>
    </citation>
    <scope>NUCLEOTIDE SEQUENCE [LARGE SCALE GENOMIC DNA]</scope>
    <source>
        <strain evidence="9">cv. Fuchu</strain>
    </source>
</reference>
<dbReference type="SUPFAM" id="SSF57756">
    <property type="entry name" value="Retrovirus zinc finger-like domains"/>
    <property type="match status" value="1"/>
</dbReference>
<dbReference type="Pfam" id="PF00098">
    <property type="entry name" value="zf-CCHC"/>
    <property type="match status" value="2"/>
</dbReference>
<feature type="region of interest" description="Disordered" evidence="6">
    <location>
        <begin position="101"/>
        <end position="128"/>
    </location>
</feature>
<keyword evidence="4" id="KW-0862">Zinc</keyword>
<name>A0A7J0E8A7_9ERIC</name>
<dbReference type="InterPro" id="IPR036875">
    <property type="entry name" value="Znf_CCHC_sf"/>
</dbReference>
<dbReference type="FunFam" id="4.10.60.10:FF:000091">
    <property type="entry name" value="Zinc finger CCHC-type-containing 9"/>
    <property type="match status" value="1"/>
</dbReference>
<evidence type="ECO:0000256" key="5">
    <source>
        <dbReference type="PROSITE-ProRule" id="PRU00047"/>
    </source>
</evidence>
<keyword evidence="1" id="KW-0479">Metal-binding</keyword>
<evidence type="ECO:0000256" key="2">
    <source>
        <dbReference type="ARBA" id="ARBA00022737"/>
    </source>
</evidence>
<dbReference type="GO" id="GO:0003676">
    <property type="term" value="F:nucleic acid binding"/>
    <property type="evidence" value="ECO:0007669"/>
    <property type="project" value="InterPro"/>
</dbReference>
<gene>
    <name evidence="8" type="ORF">Acr_02g0001570</name>
</gene>
<evidence type="ECO:0000313" key="9">
    <source>
        <dbReference type="Proteomes" id="UP000585474"/>
    </source>
</evidence>
<dbReference type="PROSITE" id="PS50158">
    <property type="entry name" value="ZF_CCHC"/>
    <property type="match status" value="1"/>
</dbReference>
<feature type="compositionally biased region" description="Polar residues" evidence="6">
    <location>
        <begin position="103"/>
        <end position="115"/>
    </location>
</feature>